<feature type="region of interest" description="Disordered" evidence="1">
    <location>
        <begin position="20"/>
        <end position="50"/>
    </location>
</feature>
<dbReference type="eggNOG" id="ENOG502QU4Y">
    <property type="taxonomic scope" value="Eukaryota"/>
</dbReference>
<feature type="chain" id="PRO_5023872132" evidence="2">
    <location>
        <begin position="20"/>
        <end position="116"/>
    </location>
</feature>
<dbReference type="HOGENOM" id="CLU_1664815_0_0_1"/>
<reference evidence="3" key="3">
    <citation type="submission" date="2025-09" db="UniProtKB">
        <authorList>
            <consortium name="Ensembl"/>
        </authorList>
    </citation>
    <scope>IDENTIFICATION</scope>
    <source>
        <strain evidence="3">Thorbecke</strain>
    </source>
</reference>
<dbReference type="Bgee" id="ENSOCUG00000024697">
    <property type="expression patterns" value="Expressed in blood and 8 other cell types or tissues"/>
</dbReference>
<feature type="compositionally biased region" description="Low complexity" evidence="1">
    <location>
        <begin position="40"/>
        <end position="50"/>
    </location>
</feature>
<reference evidence="3" key="2">
    <citation type="submission" date="2025-08" db="UniProtKB">
        <authorList>
            <consortium name="Ensembl"/>
        </authorList>
    </citation>
    <scope>IDENTIFICATION</scope>
    <source>
        <strain evidence="3">Thorbecke</strain>
    </source>
</reference>
<dbReference type="GeneTree" id="ENSGT00980000200725"/>
<name>G1U4T0_RABIT</name>
<keyword evidence="4" id="KW-1185">Reference proteome</keyword>
<dbReference type="STRING" id="9986.ENSOCUP00000024405"/>
<evidence type="ECO:0000313" key="3">
    <source>
        <dbReference type="Ensembl" id="ENSOCUP00000024405.2"/>
    </source>
</evidence>
<dbReference type="InParanoid" id="G1U4T0"/>
<evidence type="ECO:0000256" key="1">
    <source>
        <dbReference type="SAM" id="MobiDB-lite"/>
    </source>
</evidence>
<proteinExistence type="predicted"/>
<organism evidence="3 4">
    <name type="scientific">Oryctolagus cuniculus</name>
    <name type="common">Rabbit</name>
    <dbReference type="NCBI Taxonomy" id="9986"/>
    <lineage>
        <taxon>Eukaryota</taxon>
        <taxon>Metazoa</taxon>
        <taxon>Chordata</taxon>
        <taxon>Craniata</taxon>
        <taxon>Vertebrata</taxon>
        <taxon>Euteleostomi</taxon>
        <taxon>Mammalia</taxon>
        <taxon>Eutheria</taxon>
        <taxon>Euarchontoglires</taxon>
        <taxon>Glires</taxon>
        <taxon>Lagomorpha</taxon>
        <taxon>Leporidae</taxon>
        <taxon>Oryctolagus</taxon>
    </lineage>
</organism>
<evidence type="ECO:0000313" key="4">
    <source>
        <dbReference type="Proteomes" id="UP000001811"/>
    </source>
</evidence>
<dbReference type="Proteomes" id="UP000001811">
    <property type="component" value="Unplaced"/>
</dbReference>
<accession>G1U4T0</accession>
<evidence type="ECO:0000256" key="2">
    <source>
        <dbReference type="SAM" id="SignalP"/>
    </source>
</evidence>
<reference evidence="3 4" key="1">
    <citation type="journal article" date="2011" name="Nature">
        <title>A high-resolution map of human evolutionary constraint using 29 mammals.</title>
        <authorList>
            <person name="Lindblad-Toh K."/>
            <person name="Garber M."/>
            <person name="Zuk O."/>
            <person name="Lin M.F."/>
            <person name="Parker B.J."/>
            <person name="Washietl S."/>
            <person name="Kheradpour P."/>
            <person name="Ernst J."/>
            <person name="Jordan G."/>
            <person name="Mauceli E."/>
            <person name="Ward L.D."/>
            <person name="Lowe C.B."/>
            <person name="Holloway A.K."/>
            <person name="Clamp M."/>
            <person name="Gnerre S."/>
            <person name="Alfoldi J."/>
            <person name="Beal K."/>
            <person name="Chang J."/>
            <person name="Clawson H."/>
            <person name="Cuff J."/>
            <person name="Di Palma F."/>
            <person name="Fitzgerald S."/>
            <person name="Flicek P."/>
            <person name="Guttman M."/>
            <person name="Hubisz M.J."/>
            <person name="Jaffe D.B."/>
            <person name="Jungreis I."/>
            <person name="Kent W.J."/>
            <person name="Kostka D."/>
            <person name="Lara M."/>
            <person name="Martins A.L."/>
            <person name="Massingham T."/>
            <person name="Moltke I."/>
            <person name="Raney B.J."/>
            <person name="Rasmussen M.D."/>
            <person name="Robinson J."/>
            <person name="Stark A."/>
            <person name="Vilella A.J."/>
            <person name="Wen J."/>
            <person name="Xie X."/>
            <person name="Zody M.C."/>
            <person name="Baldwin J."/>
            <person name="Bloom T."/>
            <person name="Chin C.W."/>
            <person name="Heiman D."/>
            <person name="Nicol R."/>
            <person name="Nusbaum C."/>
            <person name="Young S."/>
            <person name="Wilkinson J."/>
            <person name="Worley K.C."/>
            <person name="Kovar C.L."/>
            <person name="Muzny D.M."/>
            <person name="Gibbs R.A."/>
            <person name="Cree A."/>
            <person name="Dihn H.H."/>
            <person name="Fowler G."/>
            <person name="Jhangiani S."/>
            <person name="Joshi V."/>
            <person name="Lee S."/>
            <person name="Lewis L.R."/>
            <person name="Nazareth L.V."/>
            <person name="Okwuonu G."/>
            <person name="Santibanez J."/>
            <person name="Warren W.C."/>
            <person name="Mardis E.R."/>
            <person name="Weinstock G.M."/>
            <person name="Wilson R.K."/>
            <person name="Delehaunty K."/>
            <person name="Dooling D."/>
            <person name="Fronik C."/>
            <person name="Fulton L."/>
            <person name="Fulton B."/>
            <person name="Graves T."/>
            <person name="Minx P."/>
            <person name="Sodergren E."/>
            <person name="Birney E."/>
            <person name="Margulies E.H."/>
            <person name="Herrero J."/>
            <person name="Green E.D."/>
            <person name="Haussler D."/>
            <person name="Siepel A."/>
            <person name="Goldman N."/>
            <person name="Pollard K.S."/>
            <person name="Pedersen J.S."/>
            <person name="Lander E.S."/>
            <person name="Kellis M."/>
        </authorList>
    </citation>
    <scope>NUCLEOTIDE SEQUENCE [LARGE SCALE GENOMIC DNA]</scope>
    <source>
        <strain evidence="4">Thorbecke</strain>
    </source>
</reference>
<keyword evidence="2" id="KW-0732">Signal</keyword>
<dbReference type="Ensembl" id="ENSOCUT00000027634.2">
    <property type="protein sequence ID" value="ENSOCUP00000024405.2"/>
    <property type="gene ID" value="ENSOCUG00000024697.2"/>
</dbReference>
<sequence length="116" mass="12472">MWRLRLLLLWALMLGRSLGRSTQAPSDYDETENPTGDEGLSPSSTPPAASLVSRASMTATRCGCPTALSSCCWAGCPPGSCRASTDWCWWWGCPPTGWRCGCWPRACPACPPPCCS</sequence>
<dbReference type="AlphaFoldDB" id="G1U4T0"/>
<protein>
    <submittedName>
        <fullName evidence="3">Uncharacterized protein</fullName>
    </submittedName>
</protein>
<feature type="signal peptide" evidence="2">
    <location>
        <begin position="1"/>
        <end position="19"/>
    </location>
</feature>